<dbReference type="Gene3D" id="3.40.720.10">
    <property type="entry name" value="Alkaline Phosphatase, subunit A"/>
    <property type="match status" value="1"/>
</dbReference>
<keyword evidence="8 10" id="KW-0413">Isomerase</keyword>
<comment type="similarity">
    <text evidence="3 10">Belongs to the BPG-independent phosphoglycerate mutase family.</text>
</comment>
<feature type="binding site" evidence="10 12">
    <location>
        <position position="132"/>
    </location>
    <ligand>
        <name>substrate</name>
    </ligand>
</feature>
<dbReference type="UniPathway" id="UPA00109">
    <property type="reaction ID" value="UER00186"/>
</dbReference>
<evidence type="ECO:0000313" key="16">
    <source>
        <dbReference type="EMBL" id="ARN57762.1"/>
    </source>
</evidence>
<dbReference type="PANTHER" id="PTHR31637:SF0">
    <property type="entry name" value="2,3-BISPHOSPHOGLYCERATE-INDEPENDENT PHOSPHOGLYCERATE MUTASE"/>
    <property type="match status" value="1"/>
</dbReference>
<dbReference type="InterPro" id="IPR011258">
    <property type="entry name" value="BPG-indep_PGM_N"/>
</dbReference>
<feature type="binding site" evidence="10 13">
    <location>
        <position position="18"/>
    </location>
    <ligand>
        <name>Mn(2+)</name>
        <dbReference type="ChEBI" id="CHEBI:29035"/>
        <label>2</label>
    </ligand>
</feature>
<protein>
    <recommendedName>
        <fullName evidence="9 10">2,3-bisphosphoglycerate-independent phosphoglycerate mutase</fullName>
        <shortName evidence="10">BPG-independent PGAM</shortName>
        <shortName evidence="10">Phosphoglyceromutase</shortName>
        <shortName evidence="10">iPGM</shortName>
        <ecNumber evidence="4 10">5.4.2.12</ecNumber>
    </recommendedName>
</protein>
<evidence type="ECO:0000256" key="5">
    <source>
        <dbReference type="ARBA" id="ARBA00022723"/>
    </source>
</evidence>
<feature type="binding site" evidence="10 12">
    <location>
        <begin position="162"/>
        <end position="163"/>
    </location>
    <ligand>
        <name>substrate</name>
    </ligand>
</feature>
<dbReference type="PIRSF" id="PIRSF001492">
    <property type="entry name" value="IPGAM"/>
    <property type="match status" value="1"/>
</dbReference>
<feature type="binding site" evidence="10 13">
    <location>
        <position position="471"/>
    </location>
    <ligand>
        <name>Mn(2+)</name>
        <dbReference type="ChEBI" id="CHEBI:29035"/>
        <label>1</label>
    </ligand>
</feature>
<dbReference type="GO" id="GO:0006096">
    <property type="term" value="P:glycolytic process"/>
    <property type="evidence" value="ECO:0007669"/>
    <property type="project" value="UniProtKB-UniRule"/>
</dbReference>
<evidence type="ECO:0000256" key="3">
    <source>
        <dbReference type="ARBA" id="ARBA00008819"/>
    </source>
</evidence>
<evidence type="ECO:0000256" key="10">
    <source>
        <dbReference type="HAMAP-Rule" id="MF_01038"/>
    </source>
</evidence>
<feature type="binding site" evidence="10 13">
    <location>
        <position position="411"/>
    </location>
    <ligand>
        <name>Mn(2+)</name>
        <dbReference type="ChEBI" id="CHEBI:29035"/>
        <label>1</label>
    </ligand>
</feature>
<evidence type="ECO:0000259" key="14">
    <source>
        <dbReference type="Pfam" id="PF01676"/>
    </source>
</evidence>
<dbReference type="EC" id="5.4.2.12" evidence="4 10"/>
<sequence length="526" mass="58720">MSSKSTIRKRPCVMIIRDGWGHNPNSEDDKFNAIKIANTPTDDMLMSEYPNTLMHTSGEMVGLPDGTMGNSEVGHQNIGAGRVVYQDSVRITLKIRNESFYENEVLLEAMNRVKRNSSKLHIMGLCSDIGVHSLLGHLYGVLEMAKRSGVEQVYLHALTDGRDSSPTSGLGFLKDIQAKMNELGVGKIASISGRFYAMDRDNRWERVSKAYNCLTKGEGGKASSFEEAMQECYAREETDEFIKPLNITDENGEPLSLIEDGDSVVFFNFRGDRPREITRAFVDDEFSGFKRDKKLDLYFVCMTQYDKTINAPVAFPKPPKMKNILGQYFSELGLKQFRCAETEKYAHVTFFFNDYREEPFDKEDRQIIPSPKVETYDLQPEMSAYKVCDAVMERLEKNEFDAIIVNFANPDMVGHTGVIEAAVKACQTVDECVGRILTKVKDMGGAAIVFADHGNSEKMAEGNADNPFTSHTTGDVPFIVFDEELKNTKLASGGCLADAAPTMLDLMGIEKPKEMTGRSLIQKNGG</sequence>
<dbReference type="EMBL" id="CP021023">
    <property type="protein sequence ID" value="ARN57762.1"/>
    <property type="molecule type" value="Genomic_DNA"/>
</dbReference>
<comment type="catalytic activity">
    <reaction evidence="1 10">
        <text>(2R)-2-phosphoglycerate = (2R)-3-phosphoglycerate</text>
        <dbReference type="Rhea" id="RHEA:15901"/>
        <dbReference type="ChEBI" id="CHEBI:58272"/>
        <dbReference type="ChEBI" id="CHEBI:58289"/>
        <dbReference type="EC" id="5.4.2.12"/>
    </reaction>
</comment>
<evidence type="ECO:0000256" key="1">
    <source>
        <dbReference type="ARBA" id="ARBA00000370"/>
    </source>
</evidence>
<feature type="domain" description="BPG-independent PGAM N-terminal" evidence="15">
    <location>
        <begin position="91"/>
        <end position="307"/>
    </location>
</feature>
<dbReference type="CDD" id="cd16010">
    <property type="entry name" value="iPGM"/>
    <property type="match status" value="1"/>
</dbReference>
<comment type="function">
    <text evidence="10">Catalyzes the interconversion of 2-phosphoglycerate and 3-phosphoglycerate.</text>
</comment>
<evidence type="ECO:0000256" key="8">
    <source>
        <dbReference type="ARBA" id="ARBA00023235"/>
    </source>
</evidence>
<evidence type="ECO:0000256" key="11">
    <source>
        <dbReference type="PIRSR" id="PIRSR001492-1"/>
    </source>
</evidence>
<feature type="binding site" evidence="10 13">
    <location>
        <position position="452"/>
    </location>
    <ligand>
        <name>Mn(2+)</name>
        <dbReference type="ChEBI" id="CHEBI:29035"/>
        <label>2</label>
    </ligand>
</feature>
<name>A0A1W6LPV7_9BACT</name>
<keyword evidence="5 10" id="KW-0479">Metal-binding</keyword>
<evidence type="ECO:0000256" key="12">
    <source>
        <dbReference type="PIRSR" id="PIRSR001492-2"/>
    </source>
</evidence>
<dbReference type="SUPFAM" id="SSF53649">
    <property type="entry name" value="Alkaline phosphatase-like"/>
    <property type="match status" value="1"/>
</dbReference>
<feature type="active site" description="Phosphoserine intermediate" evidence="10 11">
    <location>
        <position position="71"/>
    </location>
</feature>
<dbReference type="RefSeq" id="WP_226997483.1">
    <property type="nucleotide sequence ID" value="NZ_CP021023.1"/>
</dbReference>
<evidence type="ECO:0000259" key="15">
    <source>
        <dbReference type="Pfam" id="PF06415"/>
    </source>
</evidence>
<dbReference type="FunFam" id="3.40.1450.10:FF:000001">
    <property type="entry name" value="2,3-bisphosphoglycerate-independent phosphoglycerate mutase"/>
    <property type="match status" value="1"/>
</dbReference>
<organism evidence="16 17">
    <name type="scientific">Sedimentisphaera salicampi</name>
    <dbReference type="NCBI Taxonomy" id="1941349"/>
    <lineage>
        <taxon>Bacteria</taxon>
        <taxon>Pseudomonadati</taxon>
        <taxon>Planctomycetota</taxon>
        <taxon>Phycisphaerae</taxon>
        <taxon>Sedimentisphaerales</taxon>
        <taxon>Sedimentisphaeraceae</taxon>
        <taxon>Sedimentisphaera</taxon>
    </lineage>
</organism>
<dbReference type="InterPro" id="IPR036646">
    <property type="entry name" value="PGAM_B_sf"/>
</dbReference>
<evidence type="ECO:0000256" key="2">
    <source>
        <dbReference type="ARBA" id="ARBA00004798"/>
    </source>
</evidence>
<feature type="binding site" evidence="10 13">
    <location>
        <position position="415"/>
    </location>
    <ligand>
        <name>Mn(2+)</name>
        <dbReference type="ChEBI" id="CHEBI:29035"/>
        <label>1</label>
    </ligand>
</feature>
<reference evidence="17" key="1">
    <citation type="submission" date="2017-04" db="EMBL/GenBank/DDBJ databases">
        <title>Comparative genomics and description of representatives of a novel lineage of planctomycetes thriving in anoxic sediments.</title>
        <authorList>
            <person name="Spring S."/>
            <person name="Bunk B."/>
            <person name="Sproer C."/>
        </authorList>
    </citation>
    <scope>NUCLEOTIDE SEQUENCE [LARGE SCALE GENOMIC DNA]</scope>
    <source>
        <strain evidence="17">ST-PulAB-D4</strain>
    </source>
</reference>
<accession>A0A1W6LPV7</accession>
<dbReference type="Pfam" id="PF01676">
    <property type="entry name" value="Metalloenzyme"/>
    <property type="match status" value="1"/>
</dbReference>
<feature type="binding site" evidence="10 12">
    <location>
        <position position="194"/>
    </location>
    <ligand>
        <name>substrate</name>
    </ligand>
</feature>
<dbReference type="Pfam" id="PF06415">
    <property type="entry name" value="iPGM_N"/>
    <property type="match status" value="1"/>
</dbReference>
<dbReference type="HAMAP" id="MF_01038">
    <property type="entry name" value="GpmI"/>
    <property type="match status" value="1"/>
</dbReference>
<evidence type="ECO:0000256" key="9">
    <source>
        <dbReference type="ARBA" id="ARBA00071648"/>
    </source>
</evidence>
<comment type="pathway">
    <text evidence="2 10">Carbohydrate degradation; glycolysis; pyruvate from D-glyceraldehyde 3-phosphate: step 3/5.</text>
</comment>
<dbReference type="KEGG" id="pbp:STSP1_02185"/>
<feature type="binding site" evidence="10 12">
    <location>
        <position position="200"/>
    </location>
    <ligand>
        <name>substrate</name>
    </ligand>
</feature>
<comment type="subunit">
    <text evidence="10">Monomer.</text>
</comment>
<dbReference type="GO" id="GO:0030145">
    <property type="term" value="F:manganese ion binding"/>
    <property type="evidence" value="ECO:0007669"/>
    <property type="project" value="UniProtKB-UniRule"/>
</dbReference>
<dbReference type="GO" id="GO:0006007">
    <property type="term" value="P:glucose catabolic process"/>
    <property type="evidence" value="ECO:0007669"/>
    <property type="project" value="InterPro"/>
</dbReference>
<feature type="binding site" evidence="10 12">
    <location>
        <begin position="270"/>
        <end position="273"/>
    </location>
    <ligand>
        <name>substrate</name>
    </ligand>
</feature>
<dbReference type="NCBIfam" id="TIGR01307">
    <property type="entry name" value="pgm_bpd_ind"/>
    <property type="match status" value="1"/>
</dbReference>
<keyword evidence="7 10" id="KW-0464">Manganese</keyword>
<dbReference type="Proteomes" id="UP000193334">
    <property type="component" value="Chromosome"/>
</dbReference>
<gene>
    <name evidence="10 16" type="primary">gpmI</name>
    <name evidence="16" type="ORF">STSP1_02185</name>
</gene>
<dbReference type="InterPro" id="IPR017850">
    <property type="entry name" value="Alkaline_phosphatase_core_sf"/>
</dbReference>
<feature type="domain" description="Metalloenzyme" evidence="14">
    <location>
        <begin position="11"/>
        <end position="511"/>
    </location>
</feature>
<proteinExistence type="inferred from homology"/>
<dbReference type="InterPro" id="IPR005995">
    <property type="entry name" value="Pgm_bpd_ind"/>
</dbReference>
<dbReference type="SUPFAM" id="SSF64158">
    <property type="entry name" value="2,3-Bisphosphoglycerate-independent phosphoglycerate mutase, substrate-binding domain"/>
    <property type="match status" value="1"/>
</dbReference>
<evidence type="ECO:0000256" key="7">
    <source>
        <dbReference type="ARBA" id="ARBA00023211"/>
    </source>
</evidence>
<dbReference type="AlphaFoldDB" id="A0A1W6LPV7"/>
<dbReference type="STRING" id="1941349.STSP1_02185"/>
<dbReference type="InterPro" id="IPR006124">
    <property type="entry name" value="Metalloenzyme"/>
</dbReference>
<evidence type="ECO:0000256" key="13">
    <source>
        <dbReference type="PIRSR" id="PIRSR001492-3"/>
    </source>
</evidence>
<comment type="cofactor">
    <cofactor evidence="10">
        <name>Mn(2+)</name>
        <dbReference type="ChEBI" id="CHEBI:29035"/>
    </cofactor>
    <text evidence="10">Binds 2 manganese ions per subunit.</text>
</comment>
<dbReference type="GO" id="GO:0004619">
    <property type="term" value="F:phosphoglycerate mutase activity"/>
    <property type="evidence" value="ECO:0007669"/>
    <property type="project" value="UniProtKB-UniRule"/>
</dbReference>
<feature type="binding site" evidence="10 13">
    <location>
        <position position="453"/>
    </location>
    <ligand>
        <name>Mn(2+)</name>
        <dbReference type="ChEBI" id="CHEBI:29035"/>
        <label>2</label>
    </ligand>
</feature>
<keyword evidence="6 10" id="KW-0324">Glycolysis</keyword>
<dbReference type="PANTHER" id="PTHR31637">
    <property type="entry name" value="2,3-BISPHOSPHOGLYCERATE-INDEPENDENT PHOSPHOGLYCERATE MUTASE"/>
    <property type="match status" value="1"/>
</dbReference>
<evidence type="ECO:0000256" key="4">
    <source>
        <dbReference type="ARBA" id="ARBA00012026"/>
    </source>
</evidence>
<evidence type="ECO:0000256" key="6">
    <source>
        <dbReference type="ARBA" id="ARBA00023152"/>
    </source>
</evidence>
<dbReference type="GO" id="GO:0005829">
    <property type="term" value="C:cytosol"/>
    <property type="evidence" value="ECO:0007669"/>
    <property type="project" value="TreeGrafter"/>
</dbReference>
<feature type="binding site" evidence="10 12">
    <location>
        <position position="344"/>
    </location>
    <ligand>
        <name>substrate</name>
    </ligand>
</feature>
<feature type="binding site" evidence="10 13">
    <location>
        <position position="71"/>
    </location>
    <ligand>
        <name>Mn(2+)</name>
        <dbReference type="ChEBI" id="CHEBI:29035"/>
        <label>2</label>
    </ligand>
</feature>
<keyword evidence="17" id="KW-1185">Reference proteome</keyword>
<evidence type="ECO:0000313" key="17">
    <source>
        <dbReference type="Proteomes" id="UP000193334"/>
    </source>
</evidence>
<dbReference type="Gene3D" id="3.40.1450.10">
    <property type="entry name" value="BPG-independent phosphoglycerate mutase, domain B"/>
    <property type="match status" value="1"/>
</dbReference>